<evidence type="ECO:0000256" key="2">
    <source>
        <dbReference type="ARBA" id="ARBA00022679"/>
    </source>
</evidence>
<keyword evidence="2" id="KW-0808">Transferase</keyword>
<dbReference type="InterPro" id="IPR050660">
    <property type="entry name" value="NEK_Ser/Thr_kinase"/>
</dbReference>
<dbReference type="InterPro" id="IPR008271">
    <property type="entry name" value="Ser/Thr_kinase_AS"/>
</dbReference>
<keyword evidence="9" id="KW-1185">Reference proteome</keyword>
<feature type="region of interest" description="Disordered" evidence="6">
    <location>
        <begin position="252"/>
        <end position="284"/>
    </location>
</feature>
<evidence type="ECO:0000256" key="6">
    <source>
        <dbReference type="SAM" id="MobiDB-lite"/>
    </source>
</evidence>
<sequence length="555" mass="58550">MDIGPYRIIRQLGQGGQGTVYLGQDEHGGLAAVKVMNDGIDRAFAREIAAARQVDEFCTARVLRADLDHRPPYVASEYIDGPALAAIAPMRGAALTRLAIGTATALAAIHRAGVVHRDFKPANVLIGPDGPRVIDFGIARLVDLTATKDSTSGTPPYMAPEQFSGRPVGPASDVFAWGSTMVYAANGRPPFGSDTFAATAYRILHSEPDLGVLTEPLRGIVARCLAKDPAHRPSARDLLLVLLGERAPDQEDAALRQGAEAAHGGAVQAGGSVRERPTAERGSGGISRRALLAAGGAVAAAAAATGVVLWRGATGRSNVPVGGFTGSPTPTTTGPAAPPTPDDLPIALASAVGATPMADFSFEAFMPQGTWATKAKGQLSYDHDAVSSLDTRMDMTVTAEHIELTRRVVLADAEYVDGKEVTDPSKEPIMPEARCPRAMGAVGVIIDLARLTENVKAAGRRYSGALVTSKAPASLRRQISALGGPERTEQELDRTSLSWQLTLDGQNRPARFELAWHFKLDEVTQLTASFSTAYSTWREGELREPGSQVTSPRTT</sequence>
<dbReference type="PANTHER" id="PTHR43671">
    <property type="entry name" value="SERINE/THREONINE-PROTEIN KINASE NEK"/>
    <property type="match status" value="1"/>
</dbReference>
<dbReference type="CDD" id="cd14014">
    <property type="entry name" value="STKc_PknB_like"/>
    <property type="match status" value="1"/>
</dbReference>
<keyword evidence="3" id="KW-0547">Nucleotide-binding</keyword>
<accession>A0ABW4SMZ4</accession>
<feature type="region of interest" description="Disordered" evidence="6">
    <location>
        <begin position="319"/>
        <end position="343"/>
    </location>
</feature>
<evidence type="ECO:0000259" key="7">
    <source>
        <dbReference type="PROSITE" id="PS50011"/>
    </source>
</evidence>
<keyword evidence="5" id="KW-0067">ATP-binding</keyword>
<proteinExistence type="predicted"/>
<feature type="compositionally biased region" description="Low complexity" evidence="6">
    <location>
        <begin position="326"/>
        <end position="335"/>
    </location>
</feature>
<dbReference type="Pfam" id="PF00069">
    <property type="entry name" value="Pkinase"/>
    <property type="match status" value="1"/>
</dbReference>
<evidence type="ECO:0000313" key="8">
    <source>
        <dbReference type="EMBL" id="MFD1930947.1"/>
    </source>
</evidence>
<dbReference type="SUPFAM" id="SSF56112">
    <property type="entry name" value="Protein kinase-like (PK-like)"/>
    <property type="match status" value="1"/>
</dbReference>
<dbReference type="PANTHER" id="PTHR43671:SF13">
    <property type="entry name" value="SERINE_THREONINE-PROTEIN KINASE NEK2"/>
    <property type="match status" value="1"/>
</dbReference>
<dbReference type="PROSITE" id="PS50011">
    <property type="entry name" value="PROTEIN_KINASE_DOM"/>
    <property type="match status" value="1"/>
</dbReference>
<protein>
    <recommendedName>
        <fullName evidence="1">non-specific serine/threonine protein kinase</fullName>
        <ecNumber evidence="1">2.7.11.1</ecNumber>
    </recommendedName>
</protein>
<evidence type="ECO:0000256" key="1">
    <source>
        <dbReference type="ARBA" id="ARBA00012513"/>
    </source>
</evidence>
<dbReference type="Gene3D" id="1.10.510.10">
    <property type="entry name" value="Transferase(Phosphotransferase) domain 1"/>
    <property type="match status" value="1"/>
</dbReference>
<evidence type="ECO:0000256" key="5">
    <source>
        <dbReference type="ARBA" id="ARBA00022840"/>
    </source>
</evidence>
<dbReference type="GO" id="GO:0016301">
    <property type="term" value="F:kinase activity"/>
    <property type="evidence" value="ECO:0007669"/>
    <property type="project" value="UniProtKB-KW"/>
</dbReference>
<dbReference type="Proteomes" id="UP001597368">
    <property type="component" value="Unassembled WGS sequence"/>
</dbReference>
<dbReference type="InterPro" id="IPR000719">
    <property type="entry name" value="Prot_kinase_dom"/>
</dbReference>
<evidence type="ECO:0000313" key="9">
    <source>
        <dbReference type="Proteomes" id="UP001597368"/>
    </source>
</evidence>
<dbReference type="RefSeq" id="WP_379569835.1">
    <property type="nucleotide sequence ID" value="NZ_JBHUFV010000007.1"/>
</dbReference>
<gene>
    <name evidence="8" type="ORF">ACFSKW_05590</name>
</gene>
<evidence type="ECO:0000256" key="4">
    <source>
        <dbReference type="ARBA" id="ARBA00022777"/>
    </source>
</evidence>
<keyword evidence="4 8" id="KW-0418">Kinase</keyword>
<evidence type="ECO:0000256" key="3">
    <source>
        <dbReference type="ARBA" id="ARBA00022741"/>
    </source>
</evidence>
<reference evidence="9" key="1">
    <citation type="journal article" date="2019" name="Int. J. Syst. Evol. Microbiol.">
        <title>The Global Catalogue of Microorganisms (GCM) 10K type strain sequencing project: providing services to taxonomists for standard genome sequencing and annotation.</title>
        <authorList>
            <consortium name="The Broad Institute Genomics Platform"/>
            <consortium name="The Broad Institute Genome Sequencing Center for Infectious Disease"/>
            <person name="Wu L."/>
            <person name="Ma J."/>
        </authorList>
    </citation>
    <scope>NUCLEOTIDE SEQUENCE [LARGE SCALE GENOMIC DNA]</scope>
    <source>
        <strain evidence="9">ICMP 6774ER</strain>
    </source>
</reference>
<feature type="domain" description="Protein kinase" evidence="7">
    <location>
        <begin position="6"/>
        <end position="243"/>
    </location>
</feature>
<comment type="caution">
    <text evidence="8">The sequence shown here is derived from an EMBL/GenBank/DDBJ whole genome shotgun (WGS) entry which is preliminary data.</text>
</comment>
<name>A0ABW4SMZ4_9ACTN</name>
<dbReference type="Gene3D" id="3.30.200.20">
    <property type="entry name" value="Phosphorylase Kinase, domain 1"/>
    <property type="match status" value="1"/>
</dbReference>
<dbReference type="EMBL" id="JBHUFV010000007">
    <property type="protein sequence ID" value="MFD1930947.1"/>
    <property type="molecule type" value="Genomic_DNA"/>
</dbReference>
<dbReference type="EC" id="2.7.11.1" evidence="1"/>
<organism evidence="8 9">
    <name type="scientific">Nonomuraea mangrovi</name>
    <dbReference type="NCBI Taxonomy" id="2316207"/>
    <lineage>
        <taxon>Bacteria</taxon>
        <taxon>Bacillati</taxon>
        <taxon>Actinomycetota</taxon>
        <taxon>Actinomycetes</taxon>
        <taxon>Streptosporangiales</taxon>
        <taxon>Streptosporangiaceae</taxon>
        <taxon>Nonomuraea</taxon>
    </lineage>
</organism>
<dbReference type="PROSITE" id="PS00108">
    <property type="entry name" value="PROTEIN_KINASE_ST"/>
    <property type="match status" value="1"/>
</dbReference>
<dbReference type="InterPro" id="IPR011009">
    <property type="entry name" value="Kinase-like_dom_sf"/>
</dbReference>